<evidence type="ECO:0000256" key="3">
    <source>
        <dbReference type="ARBA" id="ARBA00022695"/>
    </source>
</evidence>
<feature type="region of interest" description="Disordered" evidence="9">
    <location>
        <begin position="451"/>
        <end position="473"/>
    </location>
</feature>
<evidence type="ECO:0000313" key="10">
    <source>
        <dbReference type="EMBL" id="MRU16787.1"/>
    </source>
</evidence>
<keyword evidence="8" id="KW-0464">Manganese</keyword>
<evidence type="ECO:0000256" key="5">
    <source>
        <dbReference type="ARBA" id="ARBA00022741"/>
    </source>
</evidence>
<evidence type="ECO:0000256" key="1">
    <source>
        <dbReference type="ARBA" id="ARBA00009747"/>
    </source>
</evidence>
<keyword evidence="7 8" id="KW-0460">Magnesium</keyword>
<feature type="binding site" evidence="8">
    <location>
        <position position="88"/>
    </location>
    <ligand>
        <name>ATP</name>
        <dbReference type="ChEBI" id="CHEBI:30616"/>
    </ligand>
</feature>
<keyword evidence="2 8" id="KW-0808">Transferase</keyword>
<reference evidence="10 11" key="1">
    <citation type="submission" date="2019-05" db="EMBL/GenBank/DDBJ databases">
        <title>Roseovarius bejariae sp. nov., a moderately halophylic bacterium isolated from a saline soil in Rambla Salada (Murcia).</title>
        <authorList>
            <person name="Castro D.J."/>
            <person name="Gomez-Altuve A."/>
            <person name="Reina J.C."/>
            <person name="Rodriguez M."/>
            <person name="Sampedro I."/>
            <person name="Llamas I."/>
            <person name="Martinez-Checa F."/>
        </authorList>
    </citation>
    <scope>NUCLEOTIDE SEQUENCE [LARGE SCALE GENOMIC DNA]</scope>
    <source>
        <strain evidence="10 11">A21</strain>
    </source>
</reference>
<protein>
    <recommendedName>
        <fullName evidence="8">Protein nucleotidyltransferase YdiU</fullName>
        <ecNumber evidence="8">2.7.7.-</ecNumber>
    </recommendedName>
    <alternativeName>
        <fullName evidence="8">Protein adenylyltransferase YdiU</fullName>
        <ecNumber evidence="8">2.7.7.108</ecNumber>
    </alternativeName>
    <alternativeName>
        <fullName evidence="8">Protein uridylyltransferase YdiU</fullName>
        <ecNumber evidence="8">2.7.7.-</ecNumber>
    </alternativeName>
</protein>
<feature type="binding site" evidence="8">
    <location>
        <position position="246"/>
    </location>
    <ligand>
        <name>Mg(2+)</name>
        <dbReference type="ChEBI" id="CHEBI:18420"/>
    </ligand>
</feature>
<dbReference type="EMBL" id="SZWE01000002">
    <property type="protein sequence ID" value="MRU16787.1"/>
    <property type="molecule type" value="Genomic_DNA"/>
</dbReference>
<feature type="compositionally biased region" description="Basic and acidic residues" evidence="9">
    <location>
        <begin position="451"/>
        <end position="461"/>
    </location>
</feature>
<evidence type="ECO:0000313" key="11">
    <source>
        <dbReference type="Proteomes" id="UP000564704"/>
    </source>
</evidence>
<comment type="catalytic activity">
    <reaction evidence="8">
        <text>L-seryl-[protein] + ATP = 3-O-(5'-adenylyl)-L-seryl-[protein] + diphosphate</text>
        <dbReference type="Rhea" id="RHEA:58120"/>
        <dbReference type="Rhea" id="RHEA-COMP:9863"/>
        <dbReference type="Rhea" id="RHEA-COMP:15073"/>
        <dbReference type="ChEBI" id="CHEBI:29999"/>
        <dbReference type="ChEBI" id="CHEBI:30616"/>
        <dbReference type="ChEBI" id="CHEBI:33019"/>
        <dbReference type="ChEBI" id="CHEBI:142516"/>
        <dbReference type="EC" id="2.7.7.108"/>
    </reaction>
</comment>
<keyword evidence="5 8" id="KW-0547">Nucleotide-binding</keyword>
<comment type="catalytic activity">
    <reaction evidence="8">
        <text>L-seryl-[protein] + UTP = O-(5'-uridylyl)-L-seryl-[protein] + diphosphate</text>
        <dbReference type="Rhea" id="RHEA:64604"/>
        <dbReference type="Rhea" id="RHEA-COMP:9863"/>
        <dbReference type="Rhea" id="RHEA-COMP:16635"/>
        <dbReference type="ChEBI" id="CHEBI:29999"/>
        <dbReference type="ChEBI" id="CHEBI:33019"/>
        <dbReference type="ChEBI" id="CHEBI:46398"/>
        <dbReference type="ChEBI" id="CHEBI:156051"/>
    </reaction>
</comment>
<dbReference type="Proteomes" id="UP000564704">
    <property type="component" value="Unassembled WGS sequence"/>
</dbReference>
<dbReference type="GO" id="GO:0000287">
    <property type="term" value="F:magnesium ion binding"/>
    <property type="evidence" value="ECO:0007669"/>
    <property type="project" value="UniProtKB-UniRule"/>
</dbReference>
<comment type="similarity">
    <text evidence="1 8">Belongs to the SELO family.</text>
</comment>
<dbReference type="PANTHER" id="PTHR32057">
    <property type="entry name" value="PROTEIN ADENYLYLTRANSFERASE SELO, MITOCHONDRIAL"/>
    <property type="match status" value="1"/>
</dbReference>
<evidence type="ECO:0000256" key="6">
    <source>
        <dbReference type="ARBA" id="ARBA00022840"/>
    </source>
</evidence>
<keyword evidence="3 8" id="KW-0548">Nucleotidyltransferase</keyword>
<dbReference type="GO" id="GO:0030145">
    <property type="term" value="F:manganese ion binding"/>
    <property type="evidence" value="ECO:0007669"/>
    <property type="project" value="UniProtKB-UniRule"/>
</dbReference>
<feature type="binding site" evidence="8">
    <location>
        <position position="109"/>
    </location>
    <ligand>
        <name>ATP</name>
        <dbReference type="ChEBI" id="CHEBI:30616"/>
    </ligand>
</feature>
<gene>
    <name evidence="8" type="primary">ydiU</name>
    <name evidence="8" type="synonym">selO</name>
    <name evidence="10" type="ORF">FDP25_15200</name>
</gene>
<feature type="binding site" evidence="8">
    <location>
        <position position="173"/>
    </location>
    <ligand>
        <name>ATP</name>
        <dbReference type="ChEBI" id="CHEBI:30616"/>
    </ligand>
</feature>
<feature type="active site" description="Proton acceptor" evidence="8">
    <location>
        <position position="245"/>
    </location>
</feature>
<dbReference type="GO" id="GO:0070733">
    <property type="term" value="F:AMPylase activity"/>
    <property type="evidence" value="ECO:0007669"/>
    <property type="project" value="UniProtKB-EC"/>
</dbReference>
<comment type="cofactor">
    <cofactor evidence="8">
        <name>Mg(2+)</name>
        <dbReference type="ChEBI" id="CHEBI:18420"/>
    </cofactor>
    <cofactor evidence="8">
        <name>Mn(2+)</name>
        <dbReference type="ChEBI" id="CHEBI:29035"/>
    </cofactor>
</comment>
<feature type="binding site" evidence="8">
    <location>
        <position position="86"/>
    </location>
    <ligand>
        <name>ATP</name>
        <dbReference type="ChEBI" id="CHEBI:30616"/>
    </ligand>
</feature>
<keyword evidence="11" id="KW-1185">Reference proteome</keyword>
<feature type="binding site" evidence="8">
    <location>
        <position position="180"/>
    </location>
    <ligand>
        <name>ATP</name>
        <dbReference type="ChEBI" id="CHEBI:30616"/>
    </ligand>
</feature>
<comment type="caution">
    <text evidence="10">The sequence shown here is derived from an EMBL/GenBank/DDBJ whole genome shotgun (WGS) entry which is preliminary data.</text>
</comment>
<dbReference type="PANTHER" id="PTHR32057:SF14">
    <property type="entry name" value="PROTEIN ADENYLYLTRANSFERASE SELO, MITOCHONDRIAL"/>
    <property type="match status" value="1"/>
</dbReference>
<evidence type="ECO:0000256" key="4">
    <source>
        <dbReference type="ARBA" id="ARBA00022723"/>
    </source>
</evidence>
<organism evidence="10 11">
    <name type="scientific">Roseovarius bejariae</name>
    <dbReference type="NCBI Taxonomy" id="2576383"/>
    <lineage>
        <taxon>Bacteria</taxon>
        <taxon>Pseudomonadati</taxon>
        <taxon>Pseudomonadota</taxon>
        <taxon>Alphaproteobacteria</taxon>
        <taxon>Rhodobacterales</taxon>
        <taxon>Roseobacteraceae</taxon>
        <taxon>Roseovarius</taxon>
    </lineage>
</organism>
<evidence type="ECO:0000256" key="9">
    <source>
        <dbReference type="SAM" id="MobiDB-lite"/>
    </source>
</evidence>
<comment type="catalytic activity">
    <reaction evidence="8">
        <text>L-tyrosyl-[protein] + UTP = O-(5'-uridylyl)-L-tyrosyl-[protein] + diphosphate</text>
        <dbReference type="Rhea" id="RHEA:83887"/>
        <dbReference type="Rhea" id="RHEA-COMP:10136"/>
        <dbReference type="Rhea" id="RHEA-COMP:20238"/>
        <dbReference type="ChEBI" id="CHEBI:33019"/>
        <dbReference type="ChEBI" id="CHEBI:46398"/>
        <dbReference type="ChEBI" id="CHEBI:46858"/>
        <dbReference type="ChEBI" id="CHEBI:90602"/>
    </reaction>
</comment>
<keyword evidence="4 8" id="KW-0479">Metal-binding</keyword>
<evidence type="ECO:0000256" key="2">
    <source>
        <dbReference type="ARBA" id="ARBA00022679"/>
    </source>
</evidence>
<feature type="binding site" evidence="8">
    <location>
        <position position="121"/>
    </location>
    <ligand>
        <name>ATP</name>
        <dbReference type="ChEBI" id="CHEBI:30616"/>
    </ligand>
</feature>
<sequence>MTLHIPFDNSYARLPAGFYTRLAPVPVKSPGLVAFNEELAKSLGMAPGAPEDMAKVFSGNLPPDGAEPLAQVYAGHQFGGFSPQLGDGRANLLGEVVTPEGQRFDIQLKGSGPTPYSRMGDGRAWLGPVLREYVVSEAMHALGIPTSRALAAVTTGEPVYRDTGAMPGAILTRVAASHIRVGTFQYFAARRDLKSLQNLFDYTVARHAPEAETPTDLLSHVIERQARLIAQWMGVGFIHGVMNTDNTTLSGETIDYGPCAFMDSFHPDTVYSSIDRQGRYAYSNQPNVIVWNMAQLATALVPLMPDQDAAIEEFTKLVHAMPERIHAHWLNVFGRKIGLEAATPEDEPLITGLLARMAEGQADFTNTFRALATGRARDQFTDPNAFDTWEIDWKQRLEAEDDPQALMRRATPSVIPRNHRIEQMIEAAVAGDYAPFDRLMNVLATPYDDHADDADLKRPPDPSEVVQATFCGT</sequence>
<dbReference type="EC" id="2.7.7.108" evidence="8"/>
<feature type="binding site" evidence="8">
    <location>
        <position position="89"/>
    </location>
    <ligand>
        <name>ATP</name>
        <dbReference type="ChEBI" id="CHEBI:30616"/>
    </ligand>
</feature>
<feature type="binding site" evidence="8">
    <location>
        <position position="255"/>
    </location>
    <ligand>
        <name>ATP</name>
        <dbReference type="ChEBI" id="CHEBI:30616"/>
    </ligand>
</feature>
<accession>A0A844CPL8</accession>
<dbReference type="OrthoDB" id="9776281at2"/>
<dbReference type="GO" id="GO:0005524">
    <property type="term" value="F:ATP binding"/>
    <property type="evidence" value="ECO:0007669"/>
    <property type="project" value="UniProtKB-UniRule"/>
</dbReference>
<proteinExistence type="inferred from homology"/>
<evidence type="ECO:0000256" key="7">
    <source>
        <dbReference type="ARBA" id="ARBA00022842"/>
    </source>
</evidence>
<dbReference type="Pfam" id="PF02696">
    <property type="entry name" value="SelO"/>
    <property type="match status" value="1"/>
</dbReference>
<name>A0A844CPL8_9RHOB</name>
<dbReference type="InterPro" id="IPR003846">
    <property type="entry name" value="SelO"/>
</dbReference>
<dbReference type="RefSeq" id="WP_154154256.1">
    <property type="nucleotide sequence ID" value="NZ_SZWE01000002.1"/>
</dbReference>
<comment type="catalytic activity">
    <reaction evidence="8">
        <text>L-histidyl-[protein] + UTP = N(tele)-(5'-uridylyl)-L-histidyl-[protein] + diphosphate</text>
        <dbReference type="Rhea" id="RHEA:83891"/>
        <dbReference type="Rhea" id="RHEA-COMP:9745"/>
        <dbReference type="Rhea" id="RHEA-COMP:20239"/>
        <dbReference type="ChEBI" id="CHEBI:29979"/>
        <dbReference type="ChEBI" id="CHEBI:33019"/>
        <dbReference type="ChEBI" id="CHEBI:46398"/>
        <dbReference type="ChEBI" id="CHEBI:233474"/>
    </reaction>
</comment>
<dbReference type="AlphaFoldDB" id="A0A844CPL8"/>
<dbReference type="NCBIfam" id="NF000658">
    <property type="entry name" value="PRK00029.1"/>
    <property type="match status" value="1"/>
</dbReference>
<dbReference type="EC" id="2.7.7.-" evidence="8"/>
<dbReference type="HAMAP" id="MF_00692">
    <property type="entry name" value="SelO"/>
    <property type="match status" value="1"/>
</dbReference>
<feature type="binding site" evidence="8">
    <location>
        <position position="255"/>
    </location>
    <ligand>
        <name>Mg(2+)</name>
        <dbReference type="ChEBI" id="CHEBI:18420"/>
    </ligand>
</feature>
<comment type="function">
    <text evidence="8">Nucleotidyltransferase involved in the post-translational modification of proteins. It can catalyze the addition of adenosine monophosphate (AMP) or uridine monophosphate (UMP) to a protein, resulting in modifications known as AMPylation and UMPylation.</text>
</comment>
<comment type="catalytic activity">
    <reaction evidence="8">
        <text>L-tyrosyl-[protein] + ATP = O-(5'-adenylyl)-L-tyrosyl-[protein] + diphosphate</text>
        <dbReference type="Rhea" id="RHEA:54288"/>
        <dbReference type="Rhea" id="RHEA-COMP:10136"/>
        <dbReference type="Rhea" id="RHEA-COMP:13846"/>
        <dbReference type="ChEBI" id="CHEBI:30616"/>
        <dbReference type="ChEBI" id="CHEBI:33019"/>
        <dbReference type="ChEBI" id="CHEBI:46858"/>
        <dbReference type="ChEBI" id="CHEBI:83624"/>
        <dbReference type="EC" id="2.7.7.108"/>
    </reaction>
</comment>
<evidence type="ECO:0000256" key="8">
    <source>
        <dbReference type="HAMAP-Rule" id="MF_00692"/>
    </source>
</evidence>
<feature type="binding site" evidence="8">
    <location>
        <position position="122"/>
    </location>
    <ligand>
        <name>ATP</name>
        <dbReference type="ChEBI" id="CHEBI:30616"/>
    </ligand>
</feature>
<keyword evidence="6 8" id="KW-0067">ATP-binding</keyword>
<comment type="catalytic activity">
    <reaction evidence="8">
        <text>L-threonyl-[protein] + ATP = 3-O-(5'-adenylyl)-L-threonyl-[protein] + diphosphate</text>
        <dbReference type="Rhea" id="RHEA:54292"/>
        <dbReference type="Rhea" id="RHEA-COMP:11060"/>
        <dbReference type="Rhea" id="RHEA-COMP:13847"/>
        <dbReference type="ChEBI" id="CHEBI:30013"/>
        <dbReference type="ChEBI" id="CHEBI:30616"/>
        <dbReference type="ChEBI" id="CHEBI:33019"/>
        <dbReference type="ChEBI" id="CHEBI:138113"/>
        <dbReference type="EC" id="2.7.7.108"/>
    </reaction>
</comment>